<dbReference type="InterPro" id="IPR054170">
    <property type="entry name" value="RlmL_1st"/>
</dbReference>
<dbReference type="PANTHER" id="PTHR47313:SF1">
    <property type="entry name" value="RIBOSOMAL RNA LARGE SUBUNIT METHYLTRANSFERASE K_L"/>
    <property type="match status" value="1"/>
</dbReference>
<sequence length="375" mass="42688">MPKYTFSAPCLLGIEGLVGNELRFLGAEEVSPENGRVIFKGDFEMMARANICSRYAERIQILMGEFEALSFEELFQGVKALPWEKFISKTDAFPVKGRSLSSKLHSIPDCQKIIKKAVVERLKEKYMLPWFEETGPVHQIQFLILKDRVSVMIDTSGAGLHKRGYREKANDAPIKETLAAALAEISGVRKNHVVADPMCGSGTILIEAALKAKNIAPGINRYFAAEKWSQIPSYIWKEERKRAKESERQDCTFRGYGYDIDGEALKTALENAQKAGVADMIKFEYGDVRKFRCPEERCTVITNPPYGERLLDLKSAEELYKVLGENYKHTPDIRYTVISPDDDFEKCFGRKADKRRKLYNGMIKCQVYMYGVKKK</sequence>
<comment type="caution">
    <text evidence="5">The sequence shown here is derived from an EMBL/GenBank/DDBJ whole genome shotgun (WGS) entry which is preliminary data.</text>
</comment>
<keyword evidence="1 5" id="KW-0489">Methyltransferase</keyword>
<dbReference type="PROSITE" id="PS51165">
    <property type="entry name" value="THUMP"/>
    <property type="match status" value="1"/>
</dbReference>
<dbReference type="InterPro" id="IPR002052">
    <property type="entry name" value="DNA_methylase_N6_adenine_CS"/>
</dbReference>
<gene>
    <name evidence="5" type="ORF">IAD22_06905</name>
</gene>
<keyword evidence="3" id="KW-0694">RNA-binding</keyword>
<dbReference type="Proteomes" id="UP000824118">
    <property type="component" value="Unassembled WGS sequence"/>
</dbReference>
<dbReference type="Pfam" id="PF22020">
    <property type="entry name" value="RlmL_1st"/>
    <property type="match status" value="1"/>
</dbReference>
<evidence type="ECO:0000256" key="2">
    <source>
        <dbReference type="ARBA" id="ARBA00022679"/>
    </source>
</evidence>
<dbReference type="Pfam" id="PF02926">
    <property type="entry name" value="THUMP"/>
    <property type="match status" value="1"/>
</dbReference>
<protein>
    <submittedName>
        <fullName evidence="5">Class I SAM-dependent RNA methyltransferase</fullName>
    </submittedName>
</protein>
<proteinExistence type="predicted"/>
<dbReference type="AlphaFoldDB" id="A0A9D1LZ90"/>
<keyword evidence="2" id="KW-0808">Transferase</keyword>
<dbReference type="GO" id="GO:0003723">
    <property type="term" value="F:RNA binding"/>
    <property type="evidence" value="ECO:0007669"/>
    <property type="project" value="UniProtKB-UniRule"/>
</dbReference>
<dbReference type="InterPro" id="IPR000241">
    <property type="entry name" value="RlmKL-like_Mtase"/>
</dbReference>
<dbReference type="Pfam" id="PF01170">
    <property type="entry name" value="UPF0020"/>
    <property type="match status" value="1"/>
</dbReference>
<evidence type="ECO:0000313" key="6">
    <source>
        <dbReference type="Proteomes" id="UP000824118"/>
    </source>
</evidence>
<evidence type="ECO:0000256" key="3">
    <source>
        <dbReference type="PROSITE-ProRule" id="PRU00529"/>
    </source>
</evidence>
<dbReference type="SUPFAM" id="SSF53335">
    <property type="entry name" value="S-adenosyl-L-methionine-dependent methyltransferases"/>
    <property type="match status" value="1"/>
</dbReference>
<dbReference type="CDD" id="cd11715">
    <property type="entry name" value="THUMP_AdoMetMT"/>
    <property type="match status" value="1"/>
</dbReference>
<name>A0A9D1LZ90_9FIRM</name>
<accession>A0A9D1LZ90</accession>
<evidence type="ECO:0000259" key="4">
    <source>
        <dbReference type="PROSITE" id="PS51165"/>
    </source>
</evidence>
<dbReference type="GO" id="GO:0070043">
    <property type="term" value="F:rRNA (guanine-N7-)-methyltransferase activity"/>
    <property type="evidence" value="ECO:0007669"/>
    <property type="project" value="TreeGrafter"/>
</dbReference>
<reference evidence="5" key="2">
    <citation type="journal article" date="2021" name="PeerJ">
        <title>Extensive microbial diversity within the chicken gut microbiome revealed by metagenomics and culture.</title>
        <authorList>
            <person name="Gilroy R."/>
            <person name="Ravi A."/>
            <person name="Getino M."/>
            <person name="Pursley I."/>
            <person name="Horton D.L."/>
            <person name="Alikhan N.F."/>
            <person name="Baker D."/>
            <person name="Gharbi K."/>
            <person name="Hall N."/>
            <person name="Watson M."/>
            <person name="Adriaenssens E.M."/>
            <person name="Foster-Nyarko E."/>
            <person name="Jarju S."/>
            <person name="Secka A."/>
            <person name="Antonio M."/>
            <person name="Oren A."/>
            <person name="Chaudhuri R.R."/>
            <person name="La Ragione R."/>
            <person name="Hildebrand F."/>
            <person name="Pallen M.J."/>
        </authorList>
    </citation>
    <scope>NUCLEOTIDE SEQUENCE</scope>
    <source>
        <strain evidence="5">ChiGjej1B1-1684</strain>
    </source>
</reference>
<dbReference type="Gene3D" id="3.40.50.150">
    <property type="entry name" value="Vaccinia Virus protein VP39"/>
    <property type="match status" value="1"/>
</dbReference>
<dbReference type="Gene3D" id="3.30.2130.30">
    <property type="match status" value="1"/>
</dbReference>
<dbReference type="SMART" id="SM00981">
    <property type="entry name" value="THUMP"/>
    <property type="match status" value="1"/>
</dbReference>
<dbReference type="EMBL" id="DVNG01000104">
    <property type="protein sequence ID" value="HIU50724.1"/>
    <property type="molecule type" value="Genomic_DNA"/>
</dbReference>
<dbReference type="InterPro" id="IPR004114">
    <property type="entry name" value="THUMP_dom"/>
</dbReference>
<evidence type="ECO:0000313" key="5">
    <source>
        <dbReference type="EMBL" id="HIU50724.1"/>
    </source>
</evidence>
<dbReference type="InterPro" id="IPR053943">
    <property type="entry name" value="RlmKL-like_Mtase_CS"/>
</dbReference>
<dbReference type="PROSITE" id="PS00092">
    <property type="entry name" value="N6_MTASE"/>
    <property type="match status" value="1"/>
</dbReference>
<dbReference type="InterPro" id="IPR029063">
    <property type="entry name" value="SAM-dependent_MTases_sf"/>
</dbReference>
<feature type="domain" description="THUMP" evidence="4">
    <location>
        <begin position="45"/>
        <end position="155"/>
    </location>
</feature>
<dbReference type="PANTHER" id="PTHR47313">
    <property type="entry name" value="RIBOSOMAL RNA LARGE SUBUNIT METHYLTRANSFERASE K/L"/>
    <property type="match status" value="1"/>
</dbReference>
<reference evidence="5" key="1">
    <citation type="submission" date="2020-10" db="EMBL/GenBank/DDBJ databases">
        <authorList>
            <person name="Gilroy R."/>
        </authorList>
    </citation>
    <scope>NUCLEOTIDE SEQUENCE</scope>
    <source>
        <strain evidence="5">ChiGjej1B1-1684</strain>
    </source>
</reference>
<organism evidence="5 6">
    <name type="scientific">Candidatus Limousia pullorum</name>
    <dbReference type="NCBI Taxonomy" id="2840860"/>
    <lineage>
        <taxon>Bacteria</taxon>
        <taxon>Bacillati</taxon>
        <taxon>Bacillota</taxon>
        <taxon>Clostridia</taxon>
        <taxon>Eubacteriales</taxon>
        <taxon>Oscillospiraceae</taxon>
        <taxon>Oscillospiraceae incertae sedis</taxon>
        <taxon>Candidatus Limousia</taxon>
    </lineage>
</organism>
<dbReference type="PROSITE" id="PS01261">
    <property type="entry name" value="UPF0020"/>
    <property type="match status" value="1"/>
</dbReference>
<evidence type="ECO:0000256" key="1">
    <source>
        <dbReference type="ARBA" id="ARBA00022603"/>
    </source>
</evidence>
<dbReference type="GO" id="GO:0008990">
    <property type="term" value="F:rRNA (guanine-N2-)-methyltransferase activity"/>
    <property type="evidence" value="ECO:0007669"/>
    <property type="project" value="TreeGrafter"/>
</dbReference>